<dbReference type="AlphaFoldDB" id="A0A1B7XPS4"/>
<dbReference type="CDD" id="cd03137">
    <property type="entry name" value="GATase1_AraC_1"/>
    <property type="match status" value="1"/>
</dbReference>
<dbReference type="STRING" id="1560234.SP90_00155"/>
<sequence length="327" mass="36188">MRKKVEVVVFEGALPLDISGAAAVFSTATKLFEKAGQNNGYEMHFTAKRTGSVILEGNFSVCIDACIGEIGDVDMILIPGGLGIEEVITDIEFMEKVQRAVEGTPQVVSVCAGSGILAATGILDGRTAATHWLMASRFSAQYPKVNFDASMLYQKDGHVYTSAGVSTGIDLALSIVEEDYGRKLAMRVAKLLVVYYRRPGWQTQFSPLLEMQTSSTERFAELEEWIVENISRKLPVELLAEQAGMSPRNFARVFVKETGKTPAKYVEEVRLEHARAMLEAGECDIDHVATVSGFEREERMRKAFLRTFGVSPRQYISHFAVPKERNT</sequence>
<comment type="caution">
    <text evidence="4">The sequence shown here is derived from an EMBL/GenBank/DDBJ whole genome shotgun (WGS) entry which is preliminary data.</text>
</comment>
<dbReference type="PANTHER" id="PTHR43130:SF3">
    <property type="entry name" value="HTH-TYPE TRANSCRIPTIONAL REGULATOR RV1931C"/>
    <property type="match status" value="1"/>
</dbReference>
<dbReference type="RefSeq" id="WP_066851350.1">
    <property type="nucleotide sequence ID" value="NZ_JXMS01000001.1"/>
</dbReference>
<dbReference type="InterPro" id="IPR018060">
    <property type="entry name" value="HTH_AraC"/>
</dbReference>
<gene>
    <name evidence="4" type="ORF">SP90_00155</name>
</gene>
<reference evidence="4 5" key="1">
    <citation type="submission" date="2015-01" db="EMBL/GenBank/DDBJ databases">
        <title>Desulfovibrio sp. JC271 draft genome sequence.</title>
        <authorList>
            <person name="Shivani Y."/>
            <person name="Subhash Y."/>
            <person name="Sasikala C."/>
            <person name="Ramana C.V."/>
        </authorList>
    </citation>
    <scope>NUCLEOTIDE SEQUENCE [LARGE SCALE GENOMIC DNA]</scope>
    <source>
        <strain evidence="4 5">JC271</strain>
    </source>
</reference>
<name>A0A1B7XPS4_9BACT</name>
<dbReference type="GO" id="GO:0043565">
    <property type="term" value="F:sequence-specific DNA binding"/>
    <property type="evidence" value="ECO:0007669"/>
    <property type="project" value="InterPro"/>
</dbReference>
<dbReference type="Pfam" id="PF01965">
    <property type="entry name" value="DJ-1_PfpI"/>
    <property type="match status" value="1"/>
</dbReference>
<dbReference type="InterPro" id="IPR052158">
    <property type="entry name" value="INH-QAR"/>
</dbReference>
<dbReference type="Gene3D" id="3.40.50.880">
    <property type="match status" value="1"/>
</dbReference>
<dbReference type="GO" id="GO:0003700">
    <property type="term" value="F:DNA-binding transcription factor activity"/>
    <property type="evidence" value="ECO:0007669"/>
    <property type="project" value="InterPro"/>
</dbReference>
<dbReference type="SUPFAM" id="SSF52317">
    <property type="entry name" value="Class I glutamine amidotransferase-like"/>
    <property type="match status" value="1"/>
</dbReference>
<evidence type="ECO:0000259" key="3">
    <source>
        <dbReference type="PROSITE" id="PS01124"/>
    </source>
</evidence>
<keyword evidence="1" id="KW-0805">Transcription regulation</keyword>
<protein>
    <recommendedName>
        <fullName evidence="3">HTH araC/xylS-type domain-containing protein</fullName>
    </recommendedName>
</protein>
<dbReference type="SMART" id="SM00342">
    <property type="entry name" value="HTH_ARAC"/>
    <property type="match status" value="1"/>
</dbReference>
<dbReference type="Pfam" id="PF12833">
    <property type="entry name" value="HTH_18"/>
    <property type="match status" value="1"/>
</dbReference>
<dbReference type="InterPro" id="IPR002818">
    <property type="entry name" value="DJ-1/PfpI"/>
</dbReference>
<organism evidence="4 5">
    <name type="scientific">Halodesulfovibrio spirochaetisodalis</name>
    <dbReference type="NCBI Taxonomy" id="1560234"/>
    <lineage>
        <taxon>Bacteria</taxon>
        <taxon>Pseudomonadati</taxon>
        <taxon>Thermodesulfobacteriota</taxon>
        <taxon>Desulfovibrionia</taxon>
        <taxon>Desulfovibrionales</taxon>
        <taxon>Desulfovibrionaceae</taxon>
        <taxon>Halodesulfovibrio</taxon>
    </lineage>
</organism>
<dbReference type="Gene3D" id="1.10.10.60">
    <property type="entry name" value="Homeodomain-like"/>
    <property type="match status" value="1"/>
</dbReference>
<dbReference type="PANTHER" id="PTHR43130">
    <property type="entry name" value="ARAC-FAMILY TRANSCRIPTIONAL REGULATOR"/>
    <property type="match status" value="1"/>
</dbReference>
<accession>A0A1B7XPS4</accession>
<evidence type="ECO:0000313" key="4">
    <source>
        <dbReference type="EMBL" id="OBQ57503.1"/>
    </source>
</evidence>
<dbReference type="SUPFAM" id="SSF46689">
    <property type="entry name" value="Homeodomain-like"/>
    <property type="match status" value="2"/>
</dbReference>
<keyword evidence="5" id="KW-1185">Reference proteome</keyword>
<proteinExistence type="predicted"/>
<evidence type="ECO:0000256" key="1">
    <source>
        <dbReference type="ARBA" id="ARBA00023015"/>
    </source>
</evidence>
<dbReference type="InterPro" id="IPR009057">
    <property type="entry name" value="Homeodomain-like_sf"/>
</dbReference>
<keyword evidence="2" id="KW-0804">Transcription</keyword>
<dbReference type="PATRIC" id="fig|1560234.3.peg.31"/>
<dbReference type="EMBL" id="JXMS01000001">
    <property type="protein sequence ID" value="OBQ57503.1"/>
    <property type="molecule type" value="Genomic_DNA"/>
</dbReference>
<dbReference type="Proteomes" id="UP000091979">
    <property type="component" value="Unassembled WGS sequence"/>
</dbReference>
<evidence type="ECO:0000313" key="5">
    <source>
        <dbReference type="Proteomes" id="UP000091979"/>
    </source>
</evidence>
<evidence type="ECO:0000256" key="2">
    <source>
        <dbReference type="ARBA" id="ARBA00023163"/>
    </source>
</evidence>
<feature type="domain" description="HTH araC/xylS-type" evidence="3">
    <location>
        <begin position="220"/>
        <end position="318"/>
    </location>
</feature>
<dbReference type="PROSITE" id="PS01124">
    <property type="entry name" value="HTH_ARAC_FAMILY_2"/>
    <property type="match status" value="1"/>
</dbReference>
<dbReference type="InterPro" id="IPR029062">
    <property type="entry name" value="Class_I_gatase-like"/>
</dbReference>